<dbReference type="EMBL" id="BARV01031106">
    <property type="protein sequence ID" value="GAI34130.1"/>
    <property type="molecule type" value="Genomic_DNA"/>
</dbReference>
<proteinExistence type="predicted"/>
<dbReference type="AlphaFoldDB" id="X1P516"/>
<evidence type="ECO:0000313" key="2">
    <source>
        <dbReference type="EMBL" id="GAI34130.1"/>
    </source>
</evidence>
<dbReference type="InterPro" id="IPR029039">
    <property type="entry name" value="Flavoprotein-like_sf"/>
</dbReference>
<evidence type="ECO:0008006" key="3">
    <source>
        <dbReference type="Google" id="ProtNLM"/>
    </source>
</evidence>
<reference evidence="2" key="1">
    <citation type="journal article" date="2014" name="Front. Microbiol.">
        <title>High frequency of phylogenetically diverse reductive dehalogenase-homologous genes in deep subseafloor sedimentary metagenomes.</title>
        <authorList>
            <person name="Kawai M."/>
            <person name="Futagami T."/>
            <person name="Toyoda A."/>
            <person name="Takaki Y."/>
            <person name="Nishi S."/>
            <person name="Hori S."/>
            <person name="Arai W."/>
            <person name="Tsubouchi T."/>
            <person name="Morono Y."/>
            <person name="Uchiyama I."/>
            <person name="Ito T."/>
            <person name="Fujiyama A."/>
            <person name="Inagaki F."/>
            <person name="Takami H."/>
        </authorList>
    </citation>
    <scope>NUCLEOTIDE SEQUENCE</scope>
    <source>
        <strain evidence="2">Expedition CK06-06</strain>
    </source>
</reference>
<feature type="non-terminal residue" evidence="2">
    <location>
        <position position="41"/>
    </location>
</feature>
<gene>
    <name evidence="2" type="ORF">S06H3_49278</name>
</gene>
<accession>X1P516</accession>
<organism evidence="2">
    <name type="scientific">marine sediment metagenome</name>
    <dbReference type="NCBI Taxonomy" id="412755"/>
    <lineage>
        <taxon>unclassified sequences</taxon>
        <taxon>metagenomes</taxon>
        <taxon>ecological metagenomes</taxon>
    </lineage>
</organism>
<dbReference type="SUPFAM" id="SSF52218">
    <property type="entry name" value="Flavoproteins"/>
    <property type="match status" value="1"/>
</dbReference>
<name>X1P516_9ZZZZ</name>
<feature type="region of interest" description="Disordered" evidence="1">
    <location>
        <begin position="19"/>
        <end position="41"/>
    </location>
</feature>
<protein>
    <recommendedName>
        <fullName evidence="3">NADPH-dependent FMN reductase-like domain-containing protein</fullName>
    </recommendedName>
</protein>
<sequence length="41" mass="4282">MENKAKTKQVLVILGSPRRKGNSSTLAARISRGAKSAGAEV</sequence>
<comment type="caution">
    <text evidence="2">The sequence shown here is derived from an EMBL/GenBank/DDBJ whole genome shotgun (WGS) entry which is preliminary data.</text>
</comment>
<dbReference type="Gene3D" id="3.40.50.360">
    <property type="match status" value="1"/>
</dbReference>
<evidence type="ECO:0000256" key="1">
    <source>
        <dbReference type="SAM" id="MobiDB-lite"/>
    </source>
</evidence>